<name>A0A4D4N5D6_STRAX</name>
<evidence type="ECO:0000313" key="3">
    <source>
        <dbReference type="EMBL" id="GDY79603.1"/>
    </source>
</evidence>
<accession>A0A4D4N5D6</accession>
<proteinExistence type="predicted"/>
<reference evidence="3 4" key="1">
    <citation type="submission" date="2019-04" db="EMBL/GenBank/DDBJ databases">
        <title>Draft genome sequences of Streptomyces avermitilis ATCC 31267.</title>
        <authorList>
            <person name="Komaki H."/>
            <person name="Tamura T."/>
            <person name="Hosoyama A."/>
        </authorList>
    </citation>
    <scope>NUCLEOTIDE SEQUENCE [LARGE SCALE GENOMIC DNA]</scope>
    <source>
        <strain evidence="3 4">ATCC 31267</strain>
    </source>
</reference>
<sequence>MTCPCAQGRNCFPYETGLPGNFKHSVPFPAGQGRVRGGVSPVCGHQARAFRHGTAVATGQARHAVAPVEGLPGHFTPQPGRTAEDQDLHALHGGTQSARPDHAKRLLPRAEPASGVASPSSSRQLRALPAGPAPHRNSPQLRQDRFLDEARETAGPIRLMRLFGSVSRTAIHYVRAAAHPECLTIDPTQV</sequence>
<evidence type="ECO:0000256" key="1">
    <source>
        <dbReference type="SAM" id="MobiDB-lite"/>
    </source>
</evidence>
<evidence type="ECO:0000313" key="2">
    <source>
        <dbReference type="EMBL" id="GDY69353.1"/>
    </source>
</evidence>
<feature type="region of interest" description="Disordered" evidence="1">
    <location>
        <begin position="110"/>
        <end position="142"/>
    </location>
</feature>
<protein>
    <submittedName>
        <fullName evidence="3">Uncharacterized protein</fullName>
    </submittedName>
</protein>
<dbReference type="EMBL" id="BJHY01000002">
    <property type="protein sequence ID" value="GDY79603.1"/>
    <property type="molecule type" value="Genomic_DNA"/>
</dbReference>
<dbReference type="EMBL" id="BJHX01000002">
    <property type="protein sequence ID" value="GDY69353.1"/>
    <property type="molecule type" value="Genomic_DNA"/>
</dbReference>
<organism evidence="3 4">
    <name type="scientific">Streptomyces avermitilis</name>
    <dbReference type="NCBI Taxonomy" id="33903"/>
    <lineage>
        <taxon>Bacteria</taxon>
        <taxon>Bacillati</taxon>
        <taxon>Actinomycetota</taxon>
        <taxon>Actinomycetes</taxon>
        <taxon>Kitasatosporales</taxon>
        <taxon>Streptomycetaceae</taxon>
        <taxon>Streptomyces</taxon>
    </lineage>
</organism>
<dbReference type="Proteomes" id="UP000299211">
    <property type="component" value="Unassembled WGS sequence"/>
</dbReference>
<evidence type="ECO:0000313" key="4">
    <source>
        <dbReference type="Proteomes" id="UP000299211"/>
    </source>
</evidence>
<dbReference type="Proteomes" id="UP000302139">
    <property type="component" value="Unassembled WGS sequence"/>
</dbReference>
<gene>
    <name evidence="2" type="ORF">SAV14893_087460</name>
    <name evidence="3" type="ORF">SAV31267_090880</name>
</gene>
<comment type="caution">
    <text evidence="3">The sequence shown here is derived from an EMBL/GenBank/DDBJ whole genome shotgun (WGS) entry which is preliminary data.</text>
</comment>
<evidence type="ECO:0000313" key="5">
    <source>
        <dbReference type="Proteomes" id="UP000302139"/>
    </source>
</evidence>
<dbReference type="AlphaFoldDB" id="A0A4D4N5D6"/>
<reference evidence="2 5" key="2">
    <citation type="submission" date="2019-04" db="EMBL/GenBank/DDBJ databases">
        <title>Draft genome sequences of Streptomyces avermitilis NBRC 14893.</title>
        <authorList>
            <person name="Komaki H."/>
            <person name="Tamura T."/>
            <person name="Hosoyama A."/>
        </authorList>
    </citation>
    <scope>NUCLEOTIDE SEQUENCE [LARGE SCALE GENOMIC DNA]</scope>
    <source>
        <strain evidence="2 5">NBRC 14893</strain>
    </source>
</reference>